<gene>
    <name evidence="1" type="ORF">QO018_004268</name>
</gene>
<reference evidence="1 2" key="1">
    <citation type="submission" date="2023-07" db="EMBL/GenBank/DDBJ databases">
        <title>Genomic Encyclopedia of Type Strains, Phase IV (KMG-IV): sequencing the most valuable type-strain genomes for metagenomic binning, comparative biology and taxonomic classification.</title>
        <authorList>
            <person name="Goeker M."/>
        </authorList>
    </citation>
    <scope>NUCLEOTIDE SEQUENCE [LARGE SCALE GENOMIC DNA]</scope>
    <source>
        <strain evidence="1 2">DSM 19922</strain>
    </source>
</reference>
<dbReference type="RefSeq" id="WP_209985927.1">
    <property type="nucleotide sequence ID" value="NZ_JAGINO010000017.1"/>
</dbReference>
<keyword evidence="2" id="KW-1185">Reference proteome</keyword>
<comment type="caution">
    <text evidence="1">The sequence shown here is derived from an EMBL/GenBank/DDBJ whole genome shotgun (WGS) entry which is preliminary data.</text>
</comment>
<protein>
    <submittedName>
        <fullName evidence="1">Uncharacterized protein</fullName>
    </submittedName>
</protein>
<organism evidence="1 2">
    <name type="scientific">Azospirillum picis</name>
    <dbReference type="NCBI Taxonomy" id="488438"/>
    <lineage>
        <taxon>Bacteria</taxon>
        <taxon>Pseudomonadati</taxon>
        <taxon>Pseudomonadota</taxon>
        <taxon>Alphaproteobacteria</taxon>
        <taxon>Rhodospirillales</taxon>
        <taxon>Azospirillaceae</taxon>
        <taxon>Azospirillum</taxon>
    </lineage>
</organism>
<accession>A0ABU0MPJ1</accession>
<evidence type="ECO:0000313" key="2">
    <source>
        <dbReference type="Proteomes" id="UP001244552"/>
    </source>
</evidence>
<evidence type="ECO:0000313" key="1">
    <source>
        <dbReference type="EMBL" id="MDQ0535390.1"/>
    </source>
</evidence>
<dbReference type="EMBL" id="JAUSVU010000017">
    <property type="protein sequence ID" value="MDQ0535390.1"/>
    <property type="molecule type" value="Genomic_DNA"/>
</dbReference>
<sequence>MANLITSQHYLNDEIVEEKRAAQDYVVTLSPEFEYAGERYQVIIDGTHSLAAALLDGVEPEVEVAGRENDTISLLERGNIEGFLEAQWTDGDYHHFGLEFVETGRPCLVW</sequence>
<name>A0ABU0MPJ1_9PROT</name>
<dbReference type="Proteomes" id="UP001244552">
    <property type="component" value="Unassembled WGS sequence"/>
</dbReference>
<proteinExistence type="predicted"/>